<accession>A0A6B3NH17</accession>
<organism evidence="1">
    <name type="scientific">Symploca sp. SIO1C4</name>
    <dbReference type="NCBI Taxonomy" id="2607765"/>
    <lineage>
        <taxon>Bacteria</taxon>
        <taxon>Bacillati</taxon>
        <taxon>Cyanobacteriota</taxon>
        <taxon>Cyanophyceae</taxon>
        <taxon>Coleofasciculales</taxon>
        <taxon>Coleofasciculaceae</taxon>
        <taxon>Symploca</taxon>
    </lineage>
</organism>
<gene>
    <name evidence="1" type="ORF">F6J89_19985</name>
</gene>
<reference evidence="1" key="1">
    <citation type="submission" date="2019-11" db="EMBL/GenBank/DDBJ databases">
        <title>Genomic insights into an expanded diversity of filamentous marine cyanobacteria reveals the extraordinary biosynthetic potential of Moorea and Okeania.</title>
        <authorList>
            <person name="Ferreira Leao T."/>
            <person name="Wang M."/>
            <person name="Moss N."/>
            <person name="Da Silva R."/>
            <person name="Sanders J."/>
            <person name="Nurk S."/>
            <person name="Gurevich A."/>
            <person name="Humphrey G."/>
            <person name="Reher R."/>
            <person name="Zhu Q."/>
            <person name="Belda-Ferre P."/>
            <person name="Glukhov E."/>
            <person name="Rex R."/>
            <person name="Dorrestein P.C."/>
            <person name="Knight R."/>
            <person name="Pevzner P."/>
            <person name="Gerwick W.H."/>
            <person name="Gerwick L."/>
        </authorList>
    </citation>
    <scope>NUCLEOTIDE SEQUENCE</scope>
    <source>
        <strain evidence="1">SIO1C4</strain>
    </source>
</reference>
<dbReference type="EMBL" id="JAAHFQ010000438">
    <property type="protein sequence ID" value="NER29832.1"/>
    <property type="molecule type" value="Genomic_DNA"/>
</dbReference>
<comment type="caution">
    <text evidence="1">The sequence shown here is derived from an EMBL/GenBank/DDBJ whole genome shotgun (WGS) entry which is preliminary data.</text>
</comment>
<protein>
    <submittedName>
        <fullName evidence="1">Uncharacterized protein</fullName>
    </submittedName>
</protein>
<proteinExistence type="predicted"/>
<sequence length="129" mass="15010">MKIISAIPVSRTVVELRAWKIATTLESLHFRKITIRKLLGIKSRTTFRSHCKHLGFTANSISQPQAEELYRMNRFLLAGRGPYFSRSRFSQLKLTGTLTAKFAELSIDIESELENLRRELKETYEQQKH</sequence>
<name>A0A6B3NH17_9CYAN</name>
<evidence type="ECO:0000313" key="1">
    <source>
        <dbReference type="EMBL" id="NER29832.1"/>
    </source>
</evidence>
<dbReference type="AlphaFoldDB" id="A0A6B3NH17"/>